<organism evidence="2 3">
    <name type="scientific">Anthostomella pinea</name>
    <dbReference type="NCBI Taxonomy" id="933095"/>
    <lineage>
        <taxon>Eukaryota</taxon>
        <taxon>Fungi</taxon>
        <taxon>Dikarya</taxon>
        <taxon>Ascomycota</taxon>
        <taxon>Pezizomycotina</taxon>
        <taxon>Sordariomycetes</taxon>
        <taxon>Xylariomycetidae</taxon>
        <taxon>Xylariales</taxon>
        <taxon>Xylariaceae</taxon>
        <taxon>Anthostomella</taxon>
    </lineage>
</organism>
<dbReference type="EMBL" id="CAUWAG010000006">
    <property type="protein sequence ID" value="CAJ2503463.1"/>
    <property type="molecule type" value="Genomic_DNA"/>
</dbReference>
<protein>
    <submittedName>
        <fullName evidence="2">Uu.00g108570.m01.CDS01</fullName>
    </submittedName>
</protein>
<proteinExistence type="predicted"/>
<sequence length="112" mass="13074">MRGPALWLREPSADEAEEFATILALAREKRRKELWARQWSPTSDADEAADARTTKEKDDIPQLIQAYETHRTDDFRRANEADEPHYVHQVNHAEETEDLKETEQTTALFLPR</sequence>
<evidence type="ECO:0000313" key="3">
    <source>
        <dbReference type="Proteomes" id="UP001295740"/>
    </source>
</evidence>
<evidence type="ECO:0000313" key="2">
    <source>
        <dbReference type="EMBL" id="CAJ2503463.1"/>
    </source>
</evidence>
<comment type="caution">
    <text evidence="2">The sequence shown here is derived from an EMBL/GenBank/DDBJ whole genome shotgun (WGS) entry which is preliminary data.</text>
</comment>
<feature type="compositionally biased region" description="Basic and acidic residues" evidence="1">
    <location>
        <begin position="89"/>
        <end position="103"/>
    </location>
</feature>
<evidence type="ECO:0000256" key="1">
    <source>
        <dbReference type="SAM" id="MobiDB-lite"/>
    </source>
</evidence>
<dbReference type="AlphaFoldDB" id="A0AAI8YG03"/>
<accession>A0AAI8YG03</accession>
<name>A0AAI8YG03_9PEZI</name>
<keyword evidence="3" id="KW-1185">Reference proteome</keyword>
<feature type="region of interest" description="Disordered" evidence="1">
    <location>
        <begin position="89"/>
        <end position="112"/>
    </location>
</feature>
<feature type="region of interest" description="Disordered" evidence="1">
    <location>
        <begin position="35"/>
        <end position="59"/>
    </location>
</feature>
<feature type="compositionally biased region" description="Basic and acidic residues" evidence="1">
    <location>
        <begin position="49"/>
        <end position="59"/>
    </location>
</feature>
<dbReference type="Proteomes" id="UP001295740">
    <property type="component" value="Unassembled WGS sequence"/>
</dbReference>
<gene>
    <name evidence="2" type="ORF">KHLLAP_LOCUS3931</name>
</gene>
<reference evidence="2" key="1">
    <citation type="submission" date="2023-10" db="EMBL/GenBank/DDBJ databases">
        <authorList>
            <person name="Hackl T."/>
        </authorList>
    </citation>
    <scope>NUCLEOTIDE SEQUENCE</scope>
</reference>